<gene>
    <name evidence="2" type="ORF">NECAME_01467</name>
</gene>
<organism evidence="2 3">
    <name type="scientific">Necator americanus</name>
    <name type="common">Human hookworm</name>
    <dbReference type="NCBI Taxonomy" id="51031"/>
    <lineage>
        <taxon>Eukaryota</taxon>
        <taxon>Metazoa</taxon>
        <taxon>Ecdysozoa</taxon>
        <taxon>Nematoda</taxon>
        <taxon>Chromadorea</taxon>
        <taxon>Rhabditida</taxon>
        <taxon>Rhabditina</taxon>
        <taxon>Rhabditomorpha</taxon>
        <taxon>Strongyloidea</taxon>
        <taxon>Ancylostomatidae</taxon>
        <taxon>Bunostominae</taxon>
        <taxon>Necator</taxon>
    </lineage>
</organism>
<name>W2TU10_NECAM</name>
<feature type="region of interest" description="Disordered" evidence="1">
    <location>
        <begin position="40"/>
        <end position="59"/>
    </location>
</feature>
<dbReference type="STRING" id="51031.W2TU10"/>
<reference evidence="3" key="1">
    <citation type="journal article" date="2014" name="Nat. Genet.">
        <title>Genome of the human hookworm Necator americanus.</title>
        <authorList>
            <person name="Tang Y.T."/>
            <person name="Gao X."/>
            <person name="Rosa B.A."/>
            <person name="Abubucker S."/>
            <person name="Hallsworth-Pepin K."/>
            <person name="Martin J."/>
            <person name="Tyagi R."/>
            <person name="Heizer E."/>
            <person name="Zhang X."/>
            <person name="Bhonagiri-Palsikar V."/>
            <person name="Minx P."/>
            <person name="Warren W.C."/>
            <person name="Wang Q."/>
            <person name="Zhan B."/>
            <person name="Hotez P.J."/>
            <person name="Sternberg P.W."/>
            <person name="Dougall A."/>
            <person name="Gaze S.T."/>
            <person name="Mulvenna J."/>
            <person name="Sotillo J."/>
            <person name="Ranganathan S."/>
            <person name="Rabelo E.M."/>
            <person name="Wilson R.K."/>
            <person name="Felgner P.L."/>
            <person name="Bethony J."/>
            <person name="Hawdon J.M."/>
            <person name="Gasser R.B."/>
            <person name="Loukas A."/>
            <person name="Mitreva M."/>
        </authorList>
    </citation>
    <scope>NUCLEOTIDE SEQUENCE [LARGE SCALE GENOMIC DNA]</scope>
</reference>
<protein>
    <submittedName>
        <fullName evidence="2">Uncharacterized protein</fullName>
    </submittedName>
</protein>
<feature type="non-terminal residue" evidence="2">
    <location>
        <position position="138"/>
    </location>
</feature>
<dbReference type="AlphaFoldDB" id="W2TU10"/>
<keyword evidence="3" id="KW-1185">Reference proteome</keyword>
<proteinExistence type="predicted"/>
<dbReference type="OrthoDB" id="297643at2759"/>
<accession>W2TU10</accession>
<evidence type="ECO:0000313" key="2">
    <source>
        <dbReference type="EMBL" id="ETN85575.1"/>
    </source>
</evidence>
<dbReference type="Proteomes" id="UP000053676">
    <property type="component" value="Unassembled WGS sequence"/>
</dbReference>
<evidence type="ECO:0000256" key="1">
    <source>
        <dbReference type="SAM" id="MobiDB-lite"/>
    </source>
</evidence>
<dbReference type="EMBL" id="KI657713">
    <property type="protein sequence ID" value="ETN85575.1"/>
    <property type="molecule type" value="Genomic_DNA"/>
</dbReference>
<dbReference type="KEGG" id="nai:NECAME_01467"/>
<evidence type="ECO:0000313" key="3">
    <source>
        <dbReference type="Proteomes" id="UP000053676"/>
    </source>
</evidence>
<sequence length="138" mass="15713">MASVRETLTQERVLIKDTMNSEVSLDRNSMRLSLELKKSTSSSRIGTLESADEKEKDRDRRLDEISKTFNLLLNSLEPGYLFDFLGSWFRSLIKETPCSDEIAQFARVVVFCLETCNLDGDPALRARFLPTMLCLILG</sequence>